<evidence type="ECO:0000313" key="7">
    <source>
        <dbReference type="EMBL" id="CUP32850.1"/>
    </source>
</evidence>
<protein>
    <submittedName>
        <fullName evidence="7">Polysaccharide biosynthesis protein</fullName>
    </submittedName>
</protein>
<name>A0A174MFC4_9ACTN</name>
<evidence type="ECO:0000256" key="3">
    <source>
        <dbReference type="ARBA" id="ARBA00022692"/>
    </source>
</evidence>
<reference evidence="7 8" key="1">
    <citation type="submission" date="2015-09" db="EMBL/GenBank/DDBJ databases">
        <authorList>
            <consortium name="Pathogen Informatics"/>
        </authorList>
    </citation>
    <scope>NUCLEOTIDE SEQUENCE [LARGE SCALE GENOMIC DNA]</scope>
    <source>
        <strain evidence="7 8">2789STDY5834902</strain>
    </source>
</reference>
<feature type="transmembrane region" description="Helical" evidence="6">
    <location>
        <begin position="382"/>
        <end position="403"/>
    </location>
</feature>
<dbReference type="Proteomes" id="UP000095454">
    <property type="component" value="Unassembled WGS sequence"/>
</dbReference>
<evidence type="ECO:0000313" key="8">
    <source>
        <dbReference type="Proteomes" id="UP000095454"/>
    </source>
</evidence>
<dbReference type="AlphaFoldDB" id="A0A174MFC4"/>
<evidence type="ECO:0000256" key="6">
    <source>
        <dbReference type="SAM" id="Phobius"/>
    </source>
</evidence>
<keyword evidence="2" id="KW-1003">Cell membrane</keyword>
<dbReference type="EMBL" id="CZAQ01000038">
    <property type="protein sequence ID" value="CUP32850.1"/>
    <property type="molecule type" value="Genomic_DNA"/>
</dbReference>
<feature type="transmembrane region" description="Helical" evidence="6">
    <location>
        <begin position="82"/>
        <end position="103"/>
    </location>
</feature>
<sequence>MSEVKQLSLKENMLWNSFGSIVNLACQWLITILIVRLGSGYEASGVFSLAMSIYNIFAPIAQYRMYTYQVSDVENENTTGEYLAFRFFTCGVALALCTGYSLFTCESGAIAAILLYAVYKSISLVVDVFHACDQRHHRMDYIGKSLSFQGILSLVAFTVVFGLCESLEAAIVAMTVVVILVGAVYDLPRTLQFGPLAPSISFKKCLRLALRCLPIVLASIAAASASSIPRQYLVGVQGEAALGIYAAAAAPVALIQTGASYIYNPLLGYFSESFAARDRKGFNALLTKATVGIVVLGLVCAIGVMVLGEPVLVLVYGKKMSGFSYLLPPLVALAMLTGYMWFVNDLLMAIRNFRGAFVGNVAALISSLCALPLIALYSMDGVTYVCLISALCGIGFMATVLVIQLKGYWK</sequence>
<dbReference type="PANTHER" id="PTHR30250">
    <property type="entry name" value="PST FAMILY PREDICTED COLANIC ACID TRANSPORTER"/>
    <property type="match status" value="1"/>
</dbReference>
<feature type="transmembrane region" description="Helical" evidence="6">
    <location>
        <begin position="41"/>
        <end position="61"/>
    </location>
</feature>
<feature type="transmembrane region" description="Helical" evidence="6">
    <location>
        <begin position="355"/>
        <end position="376"/>
    </location>
</feature>
<comment type="subcellular location">
    <subcellularLocation>
        <location evidence="1">Cell membrane</location>
        <topology evidence="1">Multi-pass membrane protein</topology>
    </subcellularLocation>
</comment>
<keyword evidence="5 6" id="KW-0472">Membrane</keyword>
<feature type="transmembrane region" description="Helical" evidence="6">
    <location>
        <begin position="285"/>
        <end position="306"/>
    </location>
</feature>
<proteinExistence type="predicted"/>
<feature type="transmembrane region" description="Helical" evidence="6">
    <location>
        <begin position="240"/>
        <end position="264"/>
    </location>
</feature>
<keyword evidence="4 6" id="KW-1133">Transmembrane helix</keyword>
<evidence type="ECO:0000256" key="1">
    <source>
        <dbReference type="ARBA" id="ARBA00004651"/>
    </source>
</evidence>
<feature type="transmembrane region" description="Helical" evidence="6">
    <location>
        <begin position="141"/>
        <end position="163"/>
    </location>
</feature>
<evidence type="ECO:0000256" key="5">
    <source>
        <dbReference type="ARBA" id="ARBA00023136"/>
    </source>
</evidence>
<feature type="transmembrane region" description="Helical" evidence="6">
    <location>
        <begin position="326"/>
        <end position="343"/>
    </location>
</feature>
<keyword evidence="3 6" id="KW-0812">Transmembrane</keyword>
<accession>A0A174MFC4</accession>
<gene>
    <name evidence="7" type="ORF">ERS852514_01720</name>
</gene>
<feature type="transmembrane region" description="Helical" evidence="6">
    <location>
        <begin position="12"/>
        <end position="35"/>
    </location>
</feature>
<dbReference type="GO" id="GO:0005886">
    <property type="term" value="C:plasma membrane"/>
    <property type="evidence" value="ECO:0007669"/>
    <property type="project" value="UniProtKB-SubCell"/>
</dbReference>
<feature type="transmembrane region" description="Helical" evidence="6">
    <location>
        <begin position="169"/>
        <end position="187"/>
    </location>
</feature>
<evidence type="ECO:0000256" key="2">
    <source>
        <dbReference type="ARBA" id="ARBA00022475"/>
    </source>
</evidence>
<dbReference type="RefSeq" id="WP_055252469.1">
    <property type="nucleotide sequence ID" value="NZ_CABIXX010000038.1"/>
</dbReference>
<dbReference type="PANTHER" id="PTHR30250:SF11">
    <property type="entry name" value="O-ANTIGEN TRANSPORTER-RELATED"/>
    <property type="match status" value="1"/>
</dbReference>
<feature type="transmembrane region" description="Helical" evidence="6">
    <location>
        <begin position="208"/>
        <end position="228"/>
    </location>
</feature>
<dbReference type="InterPro" id="IPR050833">
    <property type="entry name" value="Poly_Biosynth_Transport"/>
</dbReference>
<feature type="transmembrane region" description="Helical" evidence="6">
    <location>
        <begin position="109"/>
        <end position="129"/>
    </location>
</feature>
<evidence type="ECO:0000256" key="4">
    <source>
        <dbReference type="ARBA" id="ARBA00022989"/>
    </source>
</evidence>
<organism evidence="7 8">
    <name type="scientific">Collinsella aerofaciens</name>
    <dbReference type="NCBI Taxonomy" id="74426"/>
    <lineage>
        <taxon>Bacteria</taxon>
        <taxon>Bacillati</taxon>
        <taxon>Actinomycetota</taxon>
        <taxon>Coriobacteriia</taxon>
        <taxon>Coriobacteriales</taxon>
        <taxon>Coriobacteriaceae</taxon>
        <taxon>Collinsella</taxon>
    </lineage>
</organism>